<feature type="binding site" evidence="7">
    <location>
        <position position="169"/>
    </location>
    <ligand>
        <name>Zn(2+)</name>
        <dbReference type="ChEBI" id="CHEBI:29105"/>
    </ligand>
</feature>
<evidence type="ECO:0000256" key="3">
    <source>
        <dbReference type="ARBA" id="ARBA00023128"/>
    </source>
</evidence>
<sequence length="303" mass="34810">MAFLLRQNQNALRAGLPRELLAACTLSLTARHFSVLHRPPPNYPGHIPLTRTEKLGLAVGSAFESLRNPYRGDLIAALGEATATPYFIYRLRDVMLASPTGRRILRDRPRITSKTMPMEYLRSLPDNTVGKAYADWLDKEGVTPDTRSEVQYIDEEECAYVMQRYRECHDFYHALTGLPIIIEGEIAVKAFEFANTLLPMTGLSLFAYLRLKPQERERFWRIYFPWAMKNGLRCQEVINIYWEELLERDVGELRAELGIEKPLDLRAIRKAERSKKKADEEAKKRAEDSLGVNRGGEMYADAK</sequence>
<comment type="catalytic activity">
    <reaction evidence="7">
        <text>a 4-hydroxy-3-methoxy-5-(all-trans-polyprenyl)benzoate + H(+) = a 2-methoxy-6-(all-trans-polyprenyl)phenol + CO2</text>
        <dbReference type="Rhea" id="RHEA:81179"/>
        <dbReference type="Rhea" id="RHEA-COMP:9551"/>
        <dbReference type="Rhea" id="RHEA-COMP:10931"/>
        <dbReference type="ChEBI" id="CHEBI:15378"/>
        <dbReference type="ChEBI" id="CHEBI:16526"/>
        <dbReference type="ChEBI" id="CHEBI:62731"/>
        <dbReference type="ChEBI" id="CHEBI:84443"/>
        <dbReference type="EC" id="4.1.1.130"/>
    </reaction>
</comment>
<evidence type="ECO:0000256" key="4">
    <source>
        <dbReference type="ARBA" id="ARBA00023136"/>
    </source>
</evidence>
<dbReference type="GO" id="GO:0008270">
    <property type="term" value="F:zinc ion binding"/>
    <property type="evidence" value="ECO:0007669"/>
    <property type="project" value="UniProtKB-UniRule"/>
</dbReference>
<dbReference type="GO" id="GO:0031314">
    <property type="term" value="C:extrinsic component of mitochondrial inner membrane"/>
    <property type="evidence" value="ECO:0007669"/>
    <property type="project" value="UniProtKB-UniRule"/>
</dbReference>
<comment type="subunit">
    <text evidence="7">Component of a multi-subunit COQ enzyme complex, composed of at least COQ3, COQ4, COQ5, COQ6, COQ7 and COQ9.</text>
</comment>
<proteinExistence type="inferred from homology"/>
<feature type="binding site" evidence="7">
    <location>
        <position position="185"/>
    </location>
    <ligand>
        <name>Zn(2+)</name>
        <dbReference type="ChEBI" id="CHEBI:29105"/>
    </ligand>
</feature>
<dbReference type="FunCoup" id="A0A218ZGQ1">
    <property type="interactions" value="499"/>
</dbReference>
<accession>A0A218ZGQ1</accession>
<evidence type="ECO:0000256" key="8">
    <source>
        <dbReference type="SAM" id="MobiDB-lite"/>
    </source>
</evidence>
<dbReference type="Proteomes" id="UP000242519">
    <property type="component" value="Unassembled WGS sequence"/>
</dbReference>
<comment type="subcellular location">
    <subcellularLocation>
        <location evidence="7">Mitochondrion inner membrane</location>
        <topology evidence="7">Peripheral membrane protein</topology>
        <orientation evidence="7">Matrix side</orientation>
    </subcellularLocation>
</comment>
<evidence type="ECO:0000256" key="7">
    <source>
        <dbReference type="HAMAP-Rule" id="MF_03111"/>
    </source>
</evidence>
<keyword evidence="5 7" id="KW-0456">Lyase</keyword>
<keyword evidence="3 7" id="KW-0496">Mitochondrion</keyword>
<keyword evidence="7" id="KW-0479">Metal-binding</keyword>
<comment type="cofactor">
    <cofactor evidence="7">
        <name>Zn(2+)</name>
        <dbReference type="ChEBI" id="CHEBI:29105"/>
    </cofactor>
</comment>
<name>A0A218ZGQ1_9HELO</name>
<evidence type="ECO:0000256" key="2">
    <source>
        <dbReference type="ARBA" id="ARBA00022792"/>
    </source>
</evidence>
<dbReference type="InterPro" id="IPR027540">
    <property type="entry name" value="Coq4_euk"/>
</dbReference>
<reference evidence="9 10" key="1">
    <citation type="submission" date="2017-04" db="EMBL/GenBank/DDBJ databases">
        <title>Draft genome sequence of Marssonina coronaria NL1: causal agent of apple blotch.</title>
        <authorList>
            <person name="Cheng Q."/>
        </authorList>
    </citation>
    <scope>NUCLEOTIDE SEQUENCE [LARGE SCALE GENOMIC DNA]</scope>
    <source>
        <strain evidence="9 10">NL1</strain>
    </source>
</reference>
<dbReference type="UniPathway" id="UPA00232"/>
<dbReference type="HAMAP" id="MF_03111">
    <property type="entry name" value="Coq4"/>
    <property type="match status" value="1"/>
</dbReference>
<comment type="similarity">
    <text evidence="7">Belongs to the COQ4 family.</text>
</comment>
<feature type="binding site" evidence="7">
    <location>
        <position position="173"/>
    </location>
    <ligand>
        <name>Zn(2+)</name>
        <dbReference type="ChEBI" id="CHEBI:29105"/>
    </ligand>
</feature>
<protein>
    <recommendedName>
        <fullName evidence="6">4-hydroxy-3-methoxy-5-polyprenylbenzoate decarboxylase</fullName>
    </recommendedName>
</protein>
<dbReference type="PANTHER" id="PTHR12922:SF7">
    <property type="entry name" value="UBIQUINONE BIOSYNTHESIS PROTEIN COQ4 HOMOLOG, MITOCHONDRIAL"/>
    <property type="match status" value="1"/>
</dbReference>
<dbReference type="InterPro" id="IPR007715">
    <property type="entry name" value="Coq4"/>
</dbReference>
<evidence type="ECO:0000256" key="6">
    <source>
        <dbReference type="ARBA" id="ARBA00081568"/>
    </source>
</evidence>
<evidence type="ECO:0000256" key="5">
    <source>
        <dbReference type="ARBA" id="ARBA00023239"/>
    </source>
</evidence>
<keyword evidence="7" id="KW-0862">Zinc</keyword>
<keyword evidence="4 7" id="KW-0472">Membrane</keyword>
<keyword evidence="2 7" id="KW-0999">Mitochondrion inner membrane</keyword>
<evidence type="ECO:0000256" key="1">
    <source>
        <dbReference type="ARBA" id="ARBA00022688"/>
    </source>
</evidence>
<comment type="pathway">
    <text evidence="7">Cofactor biosynthesis; ubiquinone biosynthesis.</text>
</comment>
<dbReference type="InParanoid" id="A0A218ZGQ1"/>
<dbReference type="Pfam" id="PF05019">
    <property type="entry name" value="Coq4"/>
    <property type="match status" value="1"/>
</dbReference>
<dbReference type="OrthoDB" id="4249at2759"/>
<keyword evidence="1 7" id="KW-0831">Ubiquinone biosynthesis</keyword>
<evidence type="ECO:0000313" key="9">
    <source>
        <dbReference type="EMBL" id="OWP06733.1"/>
    </source>
</evidence>
<dbReference type="PANTHER" id="PTHR12922">
    <property type="entry name" value="UBIQUINONE BIOSYNTHESIS PROTEIN"/>
    <property type="match status" value="1"/>
</dbReference>
<gene>
    <name evidence="7" type="primary">COQ4</name>
    <name evidence="9" type="ORF">B2J93_25</name>
</gene>
<feature type="region of interest" description="Disordered" evidence="8">
    <location>
        <begin position="272"/>
        <end position="303"/>
    </location>
</feature>
<dbReference type="EMBL" id="MZNU01000036">
    <property type="protein sequence ID" value="OWP06733.1"/>
    <property type="molecule type" value="Genomic_DNA"/>
</dbReference>
<organism evidence="9 10">
    <name type="scientific">Diplocarpon coronariae</name>
    <dbReference type="NCBI Taxonomy" id="2795749"/>
    <lineage>
        <taxon>Eukaryota</taxon>
        <taxon>Fungi</taxon>
        <taxon>Dikarya</taxon>
        <taxon>Ascomycota</taxon>
        <taxon>Pezizomycotina</taxon>
        <taxon>Leotiomycetes</taxon>
        <taxon>Helotiales</taxon>
        <taxon>Drepanopezizaceae</taxon>
        <taxon>Diplocarpon</taxon>
    </lineage>
</organism>
<comment type="caution">
    <text evidence="9">The sequence shown here is derived from an EMBL/GenBank/DDBJ whole genome shotgun (WGS) entry which is preliminary data.</text>
</comment>
<feature type="compositionally biased region" description="Basic and acidic residues" evidence="8">
    <location>
        <begin position="272"/>
        <end position="288"/>
    </location>
</feature>
<dbReference type="STRING" id="503106.A0A218ZGQ1"/>
<dbReference type="AlphaFoldDB" id="A0A218ZGQ1"/>
<feature type="binding site" evidence="7">
    <location>
        <position position="170"/>
    </location>
    <ligand>
        <name>Zn(2+)</name>
        <dbReference type="ChEBI" id="CHEBI:29105"/>
    </ligand>
</feature>
<evidence type="ECO:0000313" key="10">
    <source>
        <dbReference type="Proteomes" id="UP000242519"/>
    </source>
</evidence>
<dbReference type="GO" id="GO:0120539">
    <property type="term" value="F:4-hydroxy-3-methoxy-5-polyprenylbenzoate decarboxylase activity"/>
    <property type="evidence" value="ECO:0007669"/>
    <property type="project" value="UniProtKB-EC"/>
</dbReference>
<comment type="function">
    <text evidence="7">Lyase that catalyzes the C1-decarboxylation of 4-hydroxy-3-methoxy-5-(all-trans-polyprenyl)benzoic acid into 2-methoxy-6-(all-trans-polyprenyl)phenol during ubiquinone biosynthesis.</text>
</comment>
<keyword evidence="10" id="KW-1185">Reference proteome</keyword>